<proteinExistence type="predicted"/>
<feature type="transmembrane region" description="Helical" evidence="1">
    <location>
        <begin position="27"/>
        <end position="44"/>
    </location>
</feature>
<accession>A0A2W7RNE1</accession>
<organism evidence="2 3">
    <name type="scientific">Algoriphagus ratkowskyi</name>
    <dbReference type="NCBI Taxonomy" id="57028"/>
    <lineage>
        <taxon>Bacteria</taxon>
        <taxon>Pseudomonadati</taxon>
        <taxon>Bacteroidota</taxon>
        <taxon>Cytophagia</taxon>
        <taxon>Cytophagales</taxon>
        <taxon>Cyclobacteriaceae</taxon>
        <taxon>Algoriphagus</taxon>
    </lineage>
</organism>
<keyword evidence="1" id="KW-0812">Transmembrane</keyword>
<evidence type="ECO:0000256" key="1">
    <source>
        <dbReference type="SAM" id="Phobius"/>
    </source>
</evidence>
<dbReference type="RefSeq" id="WP_158093883.1">
    <property type="nucleotide sequence ID" value="NZ_MSSV01000008.1"/>
</dbReference>
<dbReference type="EMBL" id="QKZU01000007">
    <property type="protein sequence ID" value="PZX57037.1"/>
    <property type="molecule type" value="Genomic_DNA"/>
</dbReference>
<evidence type="ECO:0000313" key="2">
    <source>
        <dbReference type="EMBL" id="PZX57037.1"/>
    </source>
</evidence>
<dbReference type="AlphaFoldDB" id="A0A2W7RNE1"/>
<name>A0A2W7RNE1_9BACT</name>
<keyword evidence="1" id="KW-0472">Membrane</keyword>
<evidence type="ECO:0000313" key="3">
    <source>
        <dbReference type="Proteomes" id="UP000249115"/>
    </source>
</evidence>
<gene>
    <name evidence="2" type="ORF">LV84_02168</name>
</gene>
<feature type="transmembrane region" description="Helical" evidence="1">
    <location>
        <begin position="5"/>
        <end position="21"/>
    </location>
</feature>
<keyword evidence="1" id="KW-1133">Transmembrane helix</keyword>
<comment type="caution">
    <text evidence="2">The sequence shown here is derived from an EMBL/GenBank/DDBJ whole genome shotgun (WGS) entry which is preliminary data.</text>
</comment>
<reference evidence="2 3" key="1">
    <citation type="submission" date="2018-06" db="EMBL/GenBank/DDBJ databases">
        <title>Genomic Encyclopedia of Archaeal and Bacterial Type Strains, Phase II (KMG-II): from individual species to whole genera.</title>
        <authorList>
            <person name="Goeker M."/>
        </authorList>
    </citation>
    <scope>NUCLEOTIDE SEQUENCE [LARGE SCALE GENOMIC DNA]</scope>
    <source>
        <strain evidence="2 3">DSM 22686</strain>
    </source>
</reference>
<dbReference type="Proteomes" id="UP000249115">
    <property type="component" value="Unassembled WGS sequence"/>
</dbReference>
<sequence length="46" mass="4979">MKKITAIILIILALVMFYLSYKIGGLPPAITGLGFIAIAVVFLNEK</sequence>
<protein>
    <submittedName>
        <fullName evidence="2">Uncharacterized protein</fullName>
    </submittedName>
</protein>